<feature type="transmembrane region" description="Helical" evidence="1">
    <location>
        <begin position="57"/>
        <end position="84"/>
    </location>
</feature>
<name>A0A974S039_PERPY</name>
<dbReference type="EMBL" id="CP068053">
    <property type="protein sequence ID" value="QQS98884.1"/>
    <property type="molecule type" value="Genomic_DNA"/>
</dbReference>
<keyword evidence="1" id="KW-0472">Membrane</keyword>
<dbReference type="Proteomes" id="UP000595254">
    <property type="component" value="Chromosome"/>
</dbReference>
<feature type="transmembrane region" description="Helical" evidence="1">
    <location>
        <begin position="12"/>
        <end position="37"/>
    </location>
</feature>
<feature type="transmembrane region" description="Helical" evidence="1">
    <location>
        <begin position="170"/>
        <end position="194"/>
    </location>
</feature>
<dbReference type="InterPro" id="IPR018710">
    <property type="entry name" value="DUF2232"/>
</dbReference>
<dbReference type="RefSeq" id="WP_040374705.1">
    <property type="nucleotide sequence ID" value="NZ_CP068053.1"/>
</dbReference>
<accession>A0A974S039</accession>
<keyword evidence="1" id="KW-0812">Transmembrane</keyword>
<proteinExistence type="predicted"/>
<evidence type="ECO:0000313" key="2">
    <source>
        <dbReference type="EMBL" id="QQS98884.1"/>
    </source>
</evidence>
<feature type="transmembrane region" description="Helical" evidence="1">
    <location>
        <begin position="237"/>
        <end position="264"/>
    </location>
</feature>
<dbReference type="AlphaFoldDB" id="A0A974S039"/>
<evidence type="ECO:0000313" key="3">
    <source>
        <dbReference type="Proteomes" id="UP000595254"/>
    </source>
</evidence>
<feature type="transmembrane region" description="Helical" evidence="1">
    <location>
        <begin position="276"/>
        <end position="298"/>
    </location>
</feature>
<dbReference type="KEGG" id="ppsr:I6J18_14565"/>
<keyword evidence="3" id="KW-1185">Reference proteome</keyword>
<keyword evidence="1" id="KW-1133">Transmembrane helix</keyword>
<evidence type="ECO:0000256" key="1">
    <source>
        <dbReference type="SAM" id="Phobius"/>
    </source>
</evidence>
<protein>
    <submittedName>
        <fullName evidence="2">DUF2232 domain-containing protein</fullName>
    </submittedName>
</protein>
<dbReference type="PANTHER" id="PTHR41324">
    <property type="entry name" value="MEMBRANE PROTEIN-RELATED"/>
    <property type="match status" value="1"/>
</dbReference>
<organism evidence="2 3">
    <name type="scientific">Peribacillus psychrosaccharolyticus</name>
    <name type="common">Bacillus psychrosaccharolyticus</name>
    <dbReference type="NCBI Taxonomy" id="1407"/>
    <lineage>
        <taxon>Bacteria</taxon>
        <taxon>Bacillati</taxon>
        <taxon>Bacillota</taxon>
        <taxon>Bacilli</taxon>
        <taxon>Bacillales</taxon>
        <taxon>Bacillaceae</taxon>
        <taxon>Peribacillus</taxon>
    </lineage>
</organism>
<feature type="transmembrane region" description="Helical" evidence="1">
    <location>
        <begin position="215"/>
        <end position="231"/>
    </location>
</feature>
<dbReference type="Pfam" id="PF09991">
    <property type="entry name" value="DUF2232"/>
    <property type="match status" value="1"/>
</dbReference>
<feature type="transmembrane region" description="Helical" evidence="1">
    <location>
        <begin position="96"/>
        <end position="122"/>
    </location>
</feature>
<dbReference type="PANTHER" id="PTHR41324:SF1">
    <property type="entry name" value="DUF2232 DOMAIN-CONTAINING PROTEIN"/>
    <property type="match status" value="1"/>
</dbReference>
<reference evidence="2 3" key="1">
    <citation type="submission" date="2021-01" db="EMBL/GenBank/DDBJ databases">
        <title>FDA dAtabase for Regulatory Grade micrObial Sequences (FDA-ARGOS): Supporting development and validation of Infectious Disease Dx tests.</title>
        <authorList>
            <person name="Nelson B."/>
            <person name="Plummer A."/>
            <person name="Tallon L."/>
            <person name="Sadzewicz L."/>
            <person name="Zhao X."/>
            <person name="Boylan J."/>
            <person name="Ott S."/>
            <person name="Bowen H."/>
            <person name="Vavikolanu K."/>
            <person name="Mehta A."/>
            <person name="Aluvathingal J."/>
            <person name="Nadendla S."/>
            <person name="Myers T."/>
            <person name="Yan Y."/>
            <person name="Sichtig H."/>
        </authorList>
    </citation>
    <scope>NUCLEOTIDE SEQUENCE [LARGE SCALE GENOMIC DNA]</scope>
    <source>
        <strain evidence="2 3">FDAARGOS_1161</strain>
    </source>
</reference>
<gene>
    <name evidence="2" type="ORF">I6J18_14565</name>
</gene>
<sequence>MNSGRKITEGGVLLAFYSVLLLITLYLPLVGGVSFFFLPIPFILMTIKHSIPWTFGFLFIAGVLTLILGAISIPLTLLMGLMGITIGYCLKREQPFIMLFVNTVLVVLGVILAILGGAVWILKVNLIEKFFDIADASMAQSTEILESFGQTISKERLETVNDMFEMMNTLLPTLLVLASVIIVILFFLVSQPFIKRFSTMKIQWPLFRELQLPKSLLWYYLLTMVLTLVVNPEKTSFMYLALVNLMFILQILILLQGYSLVFYFAHIKKWPKVIPYLVIVGSFILPMVQSIVRILGIIDLGFPFRQSIAKKKE</sequence>